<gene>
    <name evidence="11" type="ORF">CVLEPA_LOCUS26183</name>
</gene>
<evidence type="ECO:0000256" key="10">
    <source>
        <dbReference type="RuleBase" id="RU363063"/>
    </source>
</evidence>
<name>A0ABP0GQR8_CLALP</name>
<proteinExistence type="inferred from homology"/>
<dbReference type="Proteomes" id="UP001642483">
    <property type="component" value="Unassembled WGS sequence"/>
</dbReference>
<evidence type="ECO:0000256" key="6">
    <source>
        <dbReference type="ARBA" id="ARBA00022968"/>
    </source>
</evidence>
<evidence type="ECO:0000256" key="1">
    <source>
        <dbReference type="ARBA" id="ARBA00004323"/>
    </source>
</evidence>
<keyword evidence="3 10" id="KW-0328">Glycosyltransferase</keyword>
<dbReference type="PANTHER" id="PTHR11214:SF283">
    <property type="entry name" value="N-ACETYLLACTOSAMINIDE BETA-1,3-N-ACETYLGLUCOSAMINYLTRANSFERASE 4-LIKE"/>
    <property type="match status" value="1"/>
</dbReference>
<dbReference type="InterPro" id="IPR002659">
    <property type="entry name" value="Glyco_trans_31"/>
</dbReference>
<accession>A0ABP0GQR8</accession>
<comment type="subcellular location">
    <subcellularLocation>
        <location evidence="1 10">Golgi apparatus membrane</location>
        <topology evidence="1 10">Single-pass type II membrane protein</topology>
    </subcellularLocation>
</comment>
<keyword evidence="8 10" id="KW-0333">Golgi apparatus</keyword>
<keyword evidence="4" id="KW-0808">Transferase</keyword>
<evidence type="ECO:0000313" key="12">
    <source>
        <dbReference type="Proteomes" id="UP001642483"/>
    </source>
</evidence>
<comment type="caution">
    <text evidence="11">The sequence shown here is derived from an EMBL/GenBank/DDBJ whole genome shotgun (WGS) entry which is preliminary data.</text>
</comment>
<keyword evidence="5" id="KW-0812">Transmembrane</keyword>
<evidence type="ECO:0000256" key="9">
    <source>
        <dbReference type="ARBA" id="ARBA00023136"/>
    </source>
</evidence>
<protein>
    <recommendedName>
        <fullName evidence="10">Hexosyltransferase</fullName>
        <ecNumber evidence="10">2.4.1.-</ecNumber>
    </recommendedName>
</protein>
<evidence type="ECO:0000256" key="2">
    <source>
        <dbReference type="ARBA" id="ARBA00008661"/>
    </source>
</evidence>
<dbReference type="PANTHER" id="PTHR11214">
    <property type="entry name" value="BETA-1,3-N-ACETYLGLUCOSAMINYLTRANSFERASE"/>
    <property type="match status" value="1"/>
</dbReference>
<comment type="similarity">
    <text evidence="2 10">Belongs to the glycosyltransferase 31 family.</text>
</comment>
<evidence type="ECO:0000256" key="7">
    <source>
        <dbReference type="ARBA" id="ARBA00022989"/>
    </source>
</evidence>
<dbReference type="EC" id="2.4.1.-" evidence="10"/>
<dbReference type="Pfam" id="PF01762">
    <property type="entry name" value="Galactosyl_T"/>
    <property type="match status" value="1"/>
</dbReference>
<evidence type="ECO:0000256" key="8">
    <source>
        <dbReference type="ARBA" id="ARBA00023034"/>
    </source>
</evidence>
<evidence type="ECO:0000256" key="5">
    <source>
        <dbReference type="ARBA" id="ARBA00022692"/>
    </source>
</evidence>
<evidence type="ECO:0000256" key="4">
    <source>
        <dbReference type="ARBA" id="ARBA00022679"/>
    </source>
</evidence>
<organism evidence="11 12">
    <name type="scientific">Clavelina lepadiformis</name>
    <name type="common">Light-bulb sea squirt</name>
    <name type="synonym">Ascidia lepadiformis</name>
    <dbReference type="NCBI Taxonomy" id="159417"/>
    <lineage>
        <taxon>Eukaryota</taxon>
        <taxon>Metazoa</taxon>
        <taxon>Chordata</taxon>
        <taxon>Tunicata</taxon>
        <taxon>Ascidiacea</taxon>
        <taxon>Aplousobranchia</taxon>
        <taxon>Clavelinidae</taxon>
        <taxon>Clavelina</taxon>
    </lineage>
</organism>
<keyword evidence="9" id="KW-0472">Membrane</keyword>
<evidence type="ECO:0000256" key="3">
    <source>
        <dbReference type="ARBA" id="ARBA00022676"/>
    </source>
</evidence>
<keyword evidence="6" id="KW-0735">Signal-anchor</keyword>
<evidence type="ECO:0000313" key="11">
    <source>
        <dbReference type="EMBL" id="CAK8692954.1"/>
    </source>
</evidence>
<sequence>METYYKSTLRTHTKMSVSRRYRGCSGPQTSFPSNIFIILKYDDDMMIDLVKLKEAVDQNIAKVSEEKWPEFPIICTFETSWVISKPIRWKLSKNYISEKDYRWPFWPKYCLDGFYTTSVRVIRQLWEASLTSKRINTDDVFITGILRQKNRNAR</sequence>
<keyword evidence="7" id="KW-1133">Transmembrane helix</keyword>
<dbReference type="EMBL" id="CAWYQH010000130">
    <property type="protein sequence ID" value="CAK8692954.1"/>
    <property type="molecule type" value="Genomic_DNA"/>
</dbReference>
<reference evidence="11 12" key="1">
    <citation type="submission" date="2024-02" db="EMBL/GenBank/DDBJ databases">
        <authorList>
            <person name="Daric V."/>
            <person name="Darras S."/>
        </authorList>
    </citation>
    <scope>NUCLEOTIDE SEQUENCE [LARGE SCALE GENOMIC DNA]</scope>
</reference>
<keyword evidence="12" id="KW-1185">Reference proteome</keyword>